<dbReference type="InterPro" id="IPR036737">
    <property type="entry name" value="OmpA-like_sf"/>
</dbReference>
<dbReference type="PROSITE" id="PS51257">
    <property type="entry name" value="PROKAR_LIPOPROTEIN"/>
    <property type="match status" value="1"/>
</dbReference>
<dbReference type="PROSITE" id="PS51123">
    <property type="entry name" value="OMPA_2"/>
    <property type="match status" value="1"/>
</dbReference>
<dbReference type="EMBL" id="FSQX01000002">
    <property type="protein sequence ID" value="SIN89023.1"/>
    <property type="molecule type" value="Genomic_DNA"/>
</dbReference>
<dbReference type="Proteomes" id="UP000185024">
    <property type="component" value="Unassembled WGS sequence"/>
</dbReference>
<name>A0A1N6F1A9_9GAMM</name>
<evidence type="ECO:0000259" key="2">
    <source>
        <dbReference type="PROSITE" id="PS51123"/>
    </source>
</evidence>
<proteinExistence type="predicted"/>
<feature type="domain" description="OmpA-like" evidence="2">
    <location>
        <begin position="99"/>
        <end position="213"/>
    </location>
</feature>
<reference evidence="3 4" key="1">
    <citation type="submission" date="2016-11" db="EMBL/GenBank/DDBJ databases">
        <authorList>
            <person name="Jaros S."/>
            <person name="Januszkiewicz K."/>
            <person name="Wedrychowicz H."/>
        </authorList>
    </citation>
    <scope>NUCLEOTIDE SEQUENCE [LARGE SCALE GENOMIC DNA]</scope>
    <source>
        <strain evidence="3 4">ACAM 239</strain>
    </source>
</reference>
<evidence type="ECO:0000256" key="1">
    <source>
        <dbReference type="PROSITE-ProRule" id="PRU00473"/>
    </source>
</evidence>
<dbReference type="SUPFAM" id="SSF103088">
    <property type="entry name" value="OmpA-like"/>
    <property type="match status" value="1"/>
</dbReference>
<dbReference type="PANTHER" id="PTHR30329">
    <property type="entry name" value="STATOR ELEMENT OF FLAGELLAR MOTOR COMPLEX"/>
    <property type="match status" value="1"/>
</dbReference>
<dbReference type="Pfam" id="PF00691">
    <property type="entry name" value="OmpA"/>
    <property type="match status" value="1"/>
</dbReference>
<dbReference type="Gene3D" id="3.30.1330.60">
    <property type="entry name" value="OmpA-like domain"/>
    <property type="match status" value="1"/>
</dbReference>
<gene>
    <name evidence="3" type="ORF">SAMN05878438_3863</name>
</gene>
<dbReference type="GeneID" id="97277399"/>
<accession>A0A1N6F1A9</accession>
<keyword evidence="1" id="KW-0472">Membrane</keyword>
<dbReference type="GO" id="GO:0016020">
    <property type="term" value="C:membrane"/>
    <property type="evidence" value="ECO:0007669"/>
    <property type="project" value="UniProtKB-UniRule"/>
</dbReference>
<organism evidence="3 4">
    <name type="scientific">Vreelandella aquamarina</name>
    <dbReference type="NCBI Taxonomy" id="77097"/>
    <lineage>
        <taxon>Bacteria</taxon>
        <taxon>Pseudomonadati</taxon>
        <taxon>Pseudomonadota</taxon>
        <taxon>Gammaproteobacteria</taxon>
        <taxon>Oceanospirillales</taxon>
        <taxon>Halomonadaceae</taxon>
        <taxon>Vreelandella</taxon>
    </lineage>
</organism>
<evidence type="ECO:0000313" key="4">
    <source>
        <dbReference type="Proteomes" id="UP000185024"/>
    </source>
</evidence>
<dbReference type="AlphaFoldDB" id="A0A1N6F1A9"/>
<dbReference type="CDD" id="cd07185">
    <property type="entry name" value="OmpA_C-like"/>
    <property type="match status" value="1"/>
</dbReference>
<sequence length="214" mass="23768">MSLRNPVLAASLVATLAGCVAQPPAEEPKRWEVLPDAYNTLTSRYVLVPGYEHLGVYANRTYNWYYGAGKGLERYAQGGTIYDEAYWQARYAAMPDEYKDALDGVPLARFHFEFDSTALTPASQRELASFLDGEALTGRVLVVGYTDHIGPETYNGPLSQRRADAIASELRKAWPDARFLTEGHGTYPKLVDGTTDTARAANRRAEIFHLEADQ</sequence>
<evidence type="ECO:0000313" key="3">
    <source>
        <dbReference type="EMBL" id="SIN89023.1"/>
    </source>
</evidence>
<dbReference type="InterPro" id="IPR050330">
    <property type="entry name" value="Bact_OuterMem_StrucFunc"/>
</dbReference>
<dbReference type="InterPro" id="IPR006665">
    <property type="entry name" value="OmpA-like"/>
</dbReference>
<protein>
    <submittedName>
        <fullName evidence="3">OmpA family protein</fullName>
    </submittedName>
</protein>
<dbReference type="PANTHER" id="PTHR30329:SF21">
    <property type="entry name" value="LIPOPROTEIN YIAD-RELATED"/>
    <property type="match status" value="1"/>
</dbReference>
<dbReference type="RefSeq" id="WP_053857272.1">
    <property type="nucleotide sequence ID" value="NZ_BJOI01000039.1"/>
</dbReference>